<dbReference type="AlphaFoldDB" id="B0DLP8"/>
<dbReference type="InParanoid" id="B0DLP8"/>
<accession>B0DLP8</accession>
<name>B0DLP8_LACBS</name>
<organism evidence="2">
    <name type="scientific">Laccaria bicolor (strain S238N-H82 / ATCC MYA-4686)</name>
    <name type="common">Bicoloured deceiver</name>
    <name type="synonym">Laccaria laccata var. bicolor</name>
    <dbReference type="NCBI Taxonomy" id="486041"/>
    <lineage>
        <taxon>Eukaryota</taxon>
        <taxon>Fungi</taxon>
        <taxon>Dikarya</taxon>
        <taxon>Basidiomycota</taxon>
        <taxon>Agaricomycotina</taxon>
        <taxon>Agaricomycetes</taxon>
        <taxon>Agaricomycetidae</taxon>
        <taxon>Agaricales</taxon>
        <taxon>Agaricineae</taxon>
        <taxon>Hydnangiaceae</taxon>
        <taxon>Laccaria</taxon>
    </lineage>
</organism>
<evidence type="ECO:0000313" key="2">
    <source>
        <dbReference type="Proteomes" id="UP000001194"/>
    </source>
</evidence>
<sequence>MYVEKSSIDVNGLGIGDNVGTFWKCIPHSYQPDVRFYPNGLDYDKEPSYLRLDISKMTLHFNMGISSGIPGASLEFEEFKSLKIANTIRGFEESEITNEFMVEIGNQLMEDDIKQLIEHHSSVLLRHSHDQVDLDATLGQLLDHYLYREKFKFNCRSYKQLALELLQTSEAHKIYRLERQQWSLTLQRQKLVGDWYHTHQKTLPPTSWPNLPKVEAIYKCEPFAAFIASESNEVGELPKELVQSHLAPFLDSWMQVHEHNMSARLESLYENLDLAVNVFICASCEDDRIGCPPLVLIGLKDLRSHFKCIDSQFDFQFSAAGRANTLMLVDLLGMDLKTVTVNDLDTRDAQIFCEGCNVSWNSGVARQALMWRDV</sequence>
<dbReference type="Proteomes" id="UP000001194">
    <property type="component" value="Unassembled WGS sequence"/>
</dbReference>
<dbReference type="KEGG" id="lbc:LACBIDRAFT_304475"/>
<gene>
    <name evidence="1" type="ORF">LACBIDRAFT_304475</name>
</gene>
<dbReference type="HOGENOM" id="CLU_010790_5_1_1"/>
<dbReference type="EMBL" id="DS547118">
    <property type="protein sequence ID" value="EDR04428.1"/>
    <property type="molecule type" value="Genomic_DNA"/>
</dbReference>
<dbReference type="OrthoDB" id="2322499at2759"/>
<keyword evidence="2" id="KW-1185">Reference proteome</keyword>
<reference evidence="1 2" key="1">
    <citation type="journal article" date="2008" name="Nature">
        <title>The genome of Laccaria bicolor provides insights into mycorrhizal symbiosis.</title>
        <authorList>
            <person name="Martin F."/>
            <person name="Aerts A."/>
            <person name="Ahren D."/>
            <person name="Brun A."/>
            <person name="Danchin E.G.J."/>
            <person name="Duchaussoy F."/>
            <person name="Gibon J."/>
            <person name="Kohler A."/>
            <person name="Lindquist E."/>
            <person name="Pereda V."/>
            <person name="Salamov A."/>
            <person name="Shapiro H.J."/>
            <person name="Wuyts J."/>
            <person name="Blaudez D."/>
            <person name="Buee M."/>
            <person name="Brokstein P."/>
            <person name="Canbaeck B."/>
            <person name="Cohen D."/>
            <person name="Courty P.E."/>
            <person name="Coutinho P.M."/>
            <person name="Delaruelle C."/>
            <person name="Detter J.C."/>
            <person name="Deveau A."/>
            <person name="DiFazio S."/>
            <person name="Duplessis S."/>
            <person name="Fraissinet-Tachet L."/>
            <person name="Lucic E."/>
            <person name="Frey-Klett P."/>
            <person name="Fourrey C."/>
            <person name="Feussner I."/>
            <person name="Gay G."/>
            <person name="Grimwood J."/>
            <person name="Hoegger P.J."/>
            <person name="Jain P."/>
            <person name="Kilaru S."/>
            <person name="Labbe J."/>
            <person name="Lin Y.C."/>
            <person name="Legue V."/>
            <person name="Le Tacon F."/>
            <person name="Marmeisse R."/>
            <person name="Melayah D."/>
            <person name="Montanini B."/>
            <person name="Muratet M."/>
            <person name="Nehls U."/>
            <person name="Niculita-Hirzel H."/>
            <person name="Oudot-Le Secq M.P."/>
            <person name="Peter M."/>
            <person name="Quesneville H."/>
            <person name="Rajashekar B."/>
            <person name="Reich M."/>
            <person name="Rouhier N."/>
            <person name="Schmutz J."/>
            <person name="Yin T."/>
            <person name="Chalot M."/>
            <person name="Henrissat B."/>
            <person name="Kuees U."/>
            <person name="Lucas S."/>
            <person name="Van de Peer Y."/>
            <person name="Podila G.K."/>
            <person name="Polle A."/>
            <person name="Pukkila P.J."/>
            <person name="Richardson P.M."/>
            <person name="Rouze P."/>
            <person name="Sanders I.R."/>
            <person name="Stajich J.E."/>
            <person name="Tunlid A."/>
            <person name="Tuskan G."/>
            <person name="Grigoriev I.V."/>
        </authorList>
    </citation>
    <scope>NUCLEOTIDE SEQUENCE [LARGE SCALE GENOMIC DNA]</scope>
    <source>
        <strain evidence="2">S238N-H82 / ATCC MYA-4686</strain>
    </source>
</reference>
<dbReference type="GeneID" id="6080646"/>
<evidence type="ECO:0000313" key="1">
    <source>
        <dbReference type="EMBL" id="EDR04428.1"/>
    </source>
</evidence>
<dbReference type="RefSeq" id="XP_001884947.1">
    <property type="nucleotide sequence ID" value="XM_001884912.1"/>
</dbReference>
<proteinExistence type="predicted"/>
<protein>
    <submittedName>
        <fullName evidence="1">Predicted protein</fullName>
    </submittedName>
</protein>